<sequence length="365" mass="40968">MVFLLFQSLAIVDNTSQSLYRSDELTDRAARQGDNIAARMALNSSNAQTPVNLKAAFKHQIYNAAAQPLQFGSLFTLPVDAKDERAPTPTTKTAHDRLLVVFIRHFFCGFCQEYLRQLIKEPLLSPTNLALHKLRVVVIGCGAPSLINSYHAVTGMPTVWQIYTDPSTELYRLFDMHRTLSMGSRSPRYVQRSMTIAMLRSIVQGVKRIPEGDVGGAGGLNINGGEFLFTFQDTQPLGRPNFDDWRLSWCHRMRNSRDHTEVEDLLRVLDLTFGIHTITAPSAQPTKSLVHIRTQSTPLATFEEKLIINEKLKVVTTVRRNSSFRRSLSVRRQSWMNKAGQLARSGSMKRPTSVVQSTHLTAVAA</sequence>
<comment type="caution">
    <text evidence="1">The sequence shown here is derived from an EMBL/GenBank/DDBJ whole genome shotgun (WGS) entry which is preliminary data.</text>
</comment>
<dbReference type="Proteomes" id="UP001172386">
    <property type="component" value="Unassembled WGS sequence"/>
</dbReference>
<accession>A0ACC3ACZ7</accession>
<keyword evidence="2" id="KW-1185">Reference proteome</keyword>
<reference evidence="1" key="1">
    <citation type="submission" date="2022-10" db="EMBL/GenBank/DDBJ databases">
        <title>Culturing micro-colonial fungi from biological soil crusts in the Mojave desert and describing Neophaeococcomyces mojavensis, and introducing the new genera and species Taxawa tesnikishii.</title>
        <authorList>
            <person name="Kurbessoian T."/>
            <person name="Stajich J.E."/>
        </authorList>
    </citation>
    <scope>NUCLEOTIDE SEQUENCE</scope>
    <source>
        <strain evidence="1">JES_112</strain>
    </source>
</reference>
<dbReference type="EMBL" id="JAPDRQ010000035">
    <property type="protein sequence ID" value="KAJ9659946.1"/>
    <property type="molecule type" value="Genomic_DNA"/>
</dbReference>
<evidence type="ECO:0000313" key="2">
    <source>
        <dbReference type="Proteomes" id="UP001172386"/>
    </source>
</evidence>
<proteinExistence type="predicted"/>
<protein>
    <submittedName>
        <fullName evidence="1">Uncharacterized protein</fullName>
    </submittedName>
</protein>
<name>A0ACC3ACZ7_9EURO</name>
<evidence type="ECO:0000313" key="1">
    <source>
        <dbReference type="EMBL" id="KAJ9659946.1"/>
    </source>
</evidence>
<organism evidence="1 2">
    <name type="scientific">Neophaeococcomyces mojaviensis</name>
    <dbReference type="NCBI Taxonomy" id="3383035"/>
    <lineage>
        <taxon>Eukaryota</taxon>
        <taxon>Fungi</taxon>
        <taxon>Dikarya</taxon>
        <taxon>Ascomycota</taxon>
        <taxon>Pezizomycotina</taxon>
        <taxon>Eurotiomycetes</taxon>
        <taxon>Chaetothyriomycetidae</taxon>
        <taxon>Chaetothyriales</taxon>
        <taxon>Chaetothyriales incertae sedis</taxon>
        <taxon>Neophaeococcomyces</taxon>
    </lineage>
</organism>
<gene>
    <name evidence="1" type="ORF">H2198_002836</name>
</gene>